<dbReference type="AlphaFoldDB" id="A0A131ZA63"/>
<dbReference type="CDD" id="cd20264">
    <property type="entry name" value="Complex1_LYR_LYRM4"/>
    <property type="match status" value="1"/>
</dbReference>
<reference evidence="3" key="1">
    <citation type="journal article" date="2016" name="Ticks Tick Borne Dis.">
        <title>De novo assembly and annotation of the salivary gland transcriptome of Rhipicephalus appendiculatus male and female ticks during blood feeding.</title>
        <authorList>
            <person name="de Castro M.H."/>
            <person name="de Klerk D."/>
            <person name="Pienaar R."/>
            <person name="Latif A.A."/>
            <person name="Rees D.J."/>
            <person name="Mans B.J."/>
        </authorList>
    </citation>
    <scope>NUCLEOTIDE SEQUENCE</scope>
    <source>
        <tissue evidence="3">Salivary glands</tissue>
    </source>
</reference>
<sequence>GVSTCAQLCALLGEMAASRRQVLRLYKELMRESGQFKSYIYRSYALRRVRDAFKEHKAVQDKDEINELLDDGLKNLEIIKRQVVIGKLYRASDLVIEKQFTAQQR</sequence>
<dbReference type="EMBL" id="GEDV01000699">
    <property type="protein sequence ID" value="JAP87858.1"/>
    <property type="molecule type" value="Transcribed_RNA"/>
</dbReference>
<evidence type="ECO:0000259" key="2">
    <source>
        <dbReference type="Pfam" id="PF05347"/>
    </source>
</evidence>
<dbReference type="GO" id="GO:1990221">
    <property type="term" value="C:L-cysteine desulfurase complex"/>
    <property type="evidence" value="ECO:0007669"/>
    <property type="project" value="TreeGrafter"/>
</dbReference>
<proteinExistence type="inferred from homology"/>
<dbReference type="InterPro" id="IPR045297">
    <property type="entry name" value="Complex1_LYR_LYRM4"/>
</dbReference>
<dbReference type="GO" id="GO:0005739">
    <property type="term" value="C:mitochondrion"/>
    <property type="evidence" value="ECO:0007669"/>
    <property type="project" value="TreeGrafter"/>
</dbReference>
<feature type="domain" description="Complex 1 LYR protein" evidence="2">
    <location>
        <begin position="20"/>
        <end position="77"/>
    </location>
</feature>
<dbReference type="InterPro" id="IPR051522">
    <property type="entry name" value="ISC_assembly_LYR"/>
</dbReference>
<accession>A0A131ZA63</accession>
<evidence type="ECO:0000256" key="1">
    <source>
        <dbReference type="ARBA" id="ARBA00009508"/>
    </source>
</evidence>
<name>A0A131ZA63_RHIAP</name>
<dbReference type="Pfam" id="PF05347">
    <property type="entry name" value="Complex1_LYR"/>
    <property type="match status" value="1"/>
</dbReference>
<evidence type="ECO:0000313" key="3">
    <source>
        <dbReference type="EMBL" id="JAP87858.1"/>
    </source>
</evidence>
<feature type="non-terminal residue" evidence="3">
    <location>
        <position position="1"/>
    </location>
</feature>
<organism evidence="3">
    <name type="scientific">Rhipicephalus appendiculatus</name>
    <name type="common">Brown ear tick</name>
    <dbReference type="NCBI Taxonomy" id="34631"/>
    <lineage>
        <taxon>Eukaryota</taxon>
        <taxon>Metazoa</taxon>
        <taxon>Ecdysozoa</taxon>
        <taxon>Arthropoda</taxon>
        <taxon>Chelicerata</taxon>
        <taxon>Arachnida</taxon>
        <taxon>Acari</taxon>
        <taxon>Parasitiformes</taxon>
        <taxon>Ixodida</taxon>
        <taxon>Ixodoidea</taxon>
        <taxon>Ixodidae</taxon>
        <taxon>Rhipicephalinae</taxon>
        <taxon>Rhipicephalus</taxon>
        <taxon>Rhipicephalus</taxon>
    </lineage>
</organism>
<comment type="similarity">
    <text evidence="1">Belongs to the complex I LYR family.</text>
</comment>
<protein>
    <submittedName>
        <fullName evidence="3">LYR motif-containing protein</fullName>
    </submittedName>
</protein>
<dbReference type="InterPro" id="IPR008011">
    <property type="entry name" value="Complex1_LYR_dom"/>
</dbReference>
<dbReference type="PANTHER" id="PTHR13166:SF7">
    <property type="entry name" value="LYR MOTIF-CONTAINING PROTEIN 4"/>
    <property type="match status" value="1"/>
</dbReference>
<dbReference type="GO" id="GO:0016226">
    <property type="term" value="P:iron-sulfur cluster assembly"/>
    <property type="evidence" value="ECO:0007669"/>
    <property type="project" value="InterPro"/>
</dbReference>
<dbReference type="PANTHER" id="PTHR13166">
    <property type="entry name" value="PROTEIN C6ORF149"/>
    <property type="match status" value="1"/>
</dbReference>